<reference evidence="2" key="2">
    <citation type="journal article" date="2021" name="Microbiome">
        <title>Successional dynamics and alternative stable states in a saline activated sludge microbial community over 9 years.</title>
        <authorList>
            <person name="Wang Y."/>
            <person name="Ye J."/>
            <person name="Ju F."/>
            <person name="Liu L."/>
            <person name="Boyd J.A."/>
            <person name="Deng Y."/>
            <person name="Parks D.H."/>
            <person name="Jiang X."/>
            <person name="Yin X."/>
            <person name="Woodcroft B.J."/>
            <person name="Tyson G.W."/>
            <person name="Hugenholtz P."/>
            <person name="Polz M.F."/>
            <person name="Zhang T."/>
        </authorList>
    </citation>
    <scope>NUCLEOTIDE SEQUENCE</scope>
    <source>
        <strain evidence="2">HKST-UBA01</strain>
    </source>
</reference>
<reference evidence="2" key="1">
    <citation type="submission" date="2020-04" db="EMBL/GenBank/DDBJ databases">
        <authorList>
            <person name="Zhang T."/>
        </authorList>
    </citation>
    <scope>NUCLEOTIDE SEQUENCE</scope>
    <source>
        <strain evidence="2">HKST-UBA01</strain>
    </source>
</reference>
<accession>A0A956RPM9</accession>
<evidence type="ECO:0000313" key="2">
    <source>
        <dbReference type="EMBL" id="MCA9728353.1"/>
    </source>
</evidence>
<dbReference type="InterPro" id="IPR010177">
    <property type="entry name" value="Paired_CXXCH_1"/>
</dbReference>
<dbReference type="InterPro" id="IPR036280">
    <property type="entry name" value="Multihaem_cyt_sf"/>
</dbReference>
<dbReference type="EMBL" id="JAGQHR010000359">
    <property type="protein sequence ID" value="MCA9728353.1"/>
    <property type="molecule type" value="Genomic_DNA"/>
</dbReference>
<evidence type="ECO:0000313" key="3">
    <source>
        <dbReference type="Proteomes" id="UP000697710"/>
    </source>
</evidence>
<evidence type="ECO:0000259" key="1">
    <source>
        <dbReference type="Pfam" id="PF09699"/>
    </source>
</evidence>
<feature type="domain" description="Doubled CXXCH motif" evidence="1">
    <location>
        <begin position="236"/>
        <end position="266"/>
    </location>
</feature>
<sequence length="269" mass="27999">MSSDACTGCHLPLPMEGLAGSFHQDPWRACTDCHSFHRTNLIHAKDRTFEWAFPDDGAMGARAWDVSTVAAGNGRATGAGTAGTARTTGAAGAAGTARNMDLVATRTAGTSGGARGMGTGASDPADHCRTCHVRGQSLSAVTGGHREALALYHGGIETLAALSPSEACLTCHSVNAGPLLASVEPIAPSAGPEPPRFDEHGSHPYGMPAVQMFTGGNRFLKAGVDPQLPLFSGRLECQTCHQLTAGNDDLLVPYPTKYDLCYGCHRLDR</sequence>
<dbReference type="AlphaFoldDB" id="A0A956RPM9"/>
<protein>
    <recommendedName>
        <fullName evidence="1">Doubled CXXCH motif domain-containing protein</fullName>
    </recommendedName>
</protein>
<dbReference type="Pfam" id="PF09699">
    <property type="entry name" value="Paired_CXXCH_1"/>
    <property type="match status" value="1"/>
</dbReference>
<proteinExistence type="predicted"/>
<dbReference type="Proteomes" id="UP000697710">
    <property type="component" value="Unassembled WGS sequence"/>
</dbReference>
<organism evidence="2 3">
    <name type="scientific">Eiseniibacteriota bacterium</name>
    <dbReference type="NCBI Taxonomy" id="2212470"/>
    <lineage>
        <taxon>Bacteria</taxon>
        <taxon>Candidatus Eiseniibacteriota</taxon>
    </lineage>
</organism>
<dbReference type="SUPFAM" id="SSF48695">
    <property type="entry name" value="Multiheme cytochromes"/>
    <property type="match status" value="1"/>
</dbReference>
<comment type="caution">
    <text evidence="2">The sequence shown here is derived from an EMBL/GenBank/DDBJ whole genome shotgun (WGS) entry which is preliminary data.</text>
</comment>
<name>A0A956RPM9_UNCEI</name>
<gene>
    <name evidence="2" type="ORF">KC729_11765</name>
</gene>